<evidence type="ECO:0008006" key="3">
    <source>
        <dbReference type="Google" id="ProtNLM"/>
    </source>
</evidence>
<dbReference type="EMBL" id="MFIX01000247">
    <property type="protein sequence ID" value="OGG00685.1"/>
    <property type="molecule type" value="Genomic_DNA"/>
</dbReference>
<name>A0A1F5YKL2_9BACT</name>
<dbReference type="SUPFAM" id="SSF52266">
    <property type="entry name" value="SGNH hydrolase"/>
    <property type="match status" value="1"/>
</dbReference>
<evidence type="ECO:0000313" key="1">
    <source>
        <dbReference type="EMBL" id="OGG00685.1"/>
    </source>
</evidence>
<evidence type="ECO:0000313" key="2">
    <source>
        <dbReference type="Proteomes" id="UP000179129"/>
    </source>
</evidence>
<accession>A0A1F5YKL2</accession>
<gene>
    <name evidence="1" type="ORF">A3F83_11605</name>
</gene>
<comment type="caution">
    <text evidence="1">The sequence shown here is derived from an EMBL/GenBank/DDBJ whole genome shotgun (WGS) entry which is preliminary data.</text>
</comment>
<protein>
    <recommendedName>
        <fullName evidence="3">SGNH hydrolase-type esterase domain-containing protein</fullName>
    </recommendedName>
</protein>
<dbReference type="AlphaFoldDB" id="A0A1F5YKL2"/>
<organism evidence="1 2">
    <name type="scientific">Candidatus Glassbacteria bacterium RIFCSPLOWO2_12_FULL_58_11</name>
    <dbReference type="NCBI Taxonomy" id="1817867"/>
    <lineage>
        <taxon>Bacteria</taxon>
        <taxon>Candidatus Glassiibacteriota</taxon>
    </lineage>
</organism>
<sequence length="238" mass="27504">MNQSKPEAIKSAKIIFLHHSTGNNIWKGGVPEWFDKFNTEQGTDYKITERAFPSGDPYEWKNYPFDYWNIWVRNAGPEPFMKEPTLEMLTKEYNVIVFKHCFPVSNVLKDTGKPDISSEEKRIENYKLQYAALKEKLHSFPEVKFIVWTGAALVEKDTNLENARRAKAFFEWVVNEWDKPGDNIHIWDLYKLETEGGLYLVTGNAAAPDNSHPNEAFSKKVAPLFAQRIVDVIQGKVM</sequence>
<proteinExistence type="predicted"/>
<reference evidence="1 2" key="1">
    <citation type="journal article" date="2016" name="Nat. Commun.">
        <title>Thousands of microbial genomes shed light on interconnected biogeochemical processes in an aquifer system.</title>
        <authorList>
            <person name="Anantharaman K."/>
            <person name="Brown C.T."/>
            <person name="Hug L.A."/>
            <person name="Sharon I."/>
            <person name="Castelle C.J."/>
            <person name="Probst A.J."/>
            <person name="Thomas B.C."/>
            <person name="Singh A."/>
            <person name="Wilkins M.J."/>
            <person name="Karaoz U."/>
            <person name="Brodie E.L."/>
            <person name="Williams K.H."/>
            <person name="Hubbard S.S."/>
            <person name="Banfield J.F."/>
        </authorList>
    </citation>
    <scope>NUCLEOTIDE SEQUENCE [LARGE SCALE GENOMIC DNA]</scope>
</reference>
<dbReference type="Proteomes" id="UP000179129">
    <property type="component" value="Unassembled WGS sequence"/>
</dbReference>